<dbReference type="OrthoDB" id="9620072at2759"/>
<evidence type="ECO:0000313" key="1">
    <source>
        <dbReference type="EMBL" id="CAB9522776.1"/>
    </source>
</evidence>
<evidence type="ECO:0008006" key="3">
    <source>
        <dbReference type="Google" id="ProtNLM"/>
    </source>
</evidence>
<reference evidence="1" key="1">
    <citation type="submission" date="2020-06" db="EMBL/GenBank/DDBJ databases">
        <authorList>
            <consortium name="Plant Systems Biology data submission"/>
        </authorList>
    </citation>
    <scope>NUCLEOTIDE SEQUENCE</scope>
    <source>
        <strain evidence="1">D6</strain>
    </source>
</reference>
<sequence length="298" mass="33716">MATERSSNGRMCKSKTEDEVMPKPRFECGAPDVTVIVGGQQFQEYSHHLRCWSGFFDAAFRSGMKEARTMLFKFPDDDPREWELVWAVLHPFSDERVNEDNVEKLFSWFQKLCISQGVDECANVLFAILEKSTLALGFFSGMVFFKSPFNSAETKIDCVLRILPMSAQCTEKKAEKCCVAYLRQVAKDMPSLFHEKQLKKMCSLFYEDSNCKAALSMVVEKFLPTDIQAPEDKNTVLNNRVLLLSFMKAKCESHRYKGALDRIPSILSSLERDTPLAASKTHSAFKNDAVLGAAVNLP</sequence>
<dbReference type="InterPro" id="IPR011333">
    <property type="entry name" value="SKP1/BTB/POZ_sf"/>
</dbReference>
<dbReference type="Proteomes" id="UP001153069">
    <property type="component" value="Unassembled WGS sequence"/>
</dbReference>
<dbReference type="Gene3D" id="3.30.710.10">
    <property type="entry name" value="Potassium Channel Kv1.1, Chain A"/>
    <property type="match status" value="1"/>
</dbReference>
<proteinExistence type="predicted"/>
<protein>
    <recommendedName>
        <fullName evidence="3">BTB domain-containing protein</fullName>
    </recommendedName>
</protein>
<evidence type="ECO:0000313" key="2">
    <source>
        <dbReference type="Proteomes" id="UP001153069"/>
    </source>
</evidence>
<accession>A0A9N8HQY9</accession>
<dbReference type="SUPFAM" id="SSF54695">
    <property type="entry name" value="POZ domain"/>
    <property type="match status" value="1"/>
</dbReference>
<comment type="caution">
    <text evidence="1">The sequence shown here is derived from an EMBL/GenBank/DDBJ whole genome shotgun (WGS) entry which is preliminary data.</text>
</comment>
<gene>
    <name evidence="1" type="ORF">SEMRO_1339_G264310.1</name>
</gene>
<dbReference type="EMBL" id="CAICTM010001337">
    <property type="protein sequence ID" value="CAB9522776.1"/>
    <property type="molecule type" value="Genomic_DNA"/>
</dbReference>
<organism evidence="1 2">
    <name type="scientific">Seminavis robusta</name>
    <dbReference type="NCBI Taxonomy" id="568900"/>
    <lineage>
        <taxon>Eukaryota</taxon>
        <taxon>Sar</taxon>
        <taxon>Stramenopiles</taxon>
        <taxon>Ochrophyta</taxon>
        <taxon>Bacillariophyta</taxon>
        <taxon>Bacillariophyceae</taxon>
        <taxon>Bacillariophycidae</taxon>
        <taxon>Naviculales</taxon>
        <taxon>Naviculaceae</taxon>
        <taxon>Seminavis</taxon>
    </lineage>
</organism>
<dbReference type="CDD" id="cd18186">
    <property type="entry name" value="BTB_POZ_ZBTB_KLHL-like"/>
    <property type="match status" value="1"/>
</dbReference>
<keyword evidence="2" id="KW-1185">Reference proteome</keyword>
<dbReference type="AlphaFoldDB" id="A0A9N8HQY9"/>
<name>A0A9N8HQY9_9STRA</name>